<comment type="caution">
    <text evidence="13">The sequence shown here is derived from an EMBL/GenBank/DDBJ whole genome shotgun (WGS) entry which is preliminary data.</text>
</comment>
<evidence type="ECO:0000256" key="2">
    <source>
        <dbReference type="ARBA" id="ARBA00009186"/>
    </source>
</evidence>
<evidence type="ECO:0000313" key="14">
    <source>
        <dbReference type="Proteomes" id="UP000033774"/>
    </source>
</evidence>
<dbReference type="NCBIfam" id="NF007691">
    <property type="entry name" value="PRK10369.1"/>
    <property type="match status" value="1"/>
</dbReference>
<feature type="transmembrane region" description="Helical" evidence="10">
    <location>
        <begin position="34"/>
        <end position="62"/>
    </location>
</feature>
<protein>
    <submittedName>
        <fullName evidence="13">Cytochrome C biogenesis protein CcmF</fullName>
    </submittedName>
</protein>
<feature type="transmembrane region" description="Helical" evidence="10">
    <location>
        <begin position="448"/>
        <end position="469"/>
    </location>
</feature>
<keyword evidence="6" id="KW-0201">Cytochrome c-type biogenesis</keyword>
<evidence type="ECO:0000259" key="12">
    <source>
        <dbReference type="Pfam" id="PF16327"/>
    </source>
</evidence>
<keyword evidence="4" id="KW-0997">Cell inner membrane</keyword>
<evidence type="ECO:0000256" key="9">
    <source>
        <dbReference type="ARBA" id="ARBA00037230"/>
    </source>
</evidence>
<feature type="transmembrane region" description="Helical" evidence="10">
    <location>
        <begin position="311"/>
        <end position="331"/>
    </location>
</feature>
<sequence>MLVELGHYALILAGVLAALQAGFGLFGAQRRDGFLMAFSGSAALAQTLGCLIAFGALMHAYVTSDFSVQNVWQNSHADKPLLYKITGVWGNHEGSMLLWITVMALFGAAVALAGGRMPASLRARVLGLQALISLGFYAFVLLTSNPFTRLTPAPIEGRGLNPLLQDPGLAFHPPLLYLGYVGTSLTFSFALAALLERRVDPAWARWVRPWALASWIFLTLGIALGSWWAYYELGWGGWWFWDPVENASLMPWLAATALLHSAIVVEKRDSLKRWTVLLAIIAFAFSILGTFLVRSGVITSVHAFANDPTRGAFILGLLAVIVGGALLLYALRAGSLDGGGLFAPVSREGALILNNVLLAVALVTVFLGTLYPMFLEAMGLGTVTVGNPYYQATFIPLLIPLVLVMAAGPLIPWKRADVVSILLRLRVAAVLALAAAGVAYAWGEGGPILAPIGIFCGCWLIFGAATDLVDRLRGPNPWARWRGLPRSALGAVIAHAGLGISIIGMSGDLWQQDSIRALTPGQSMSIAGFELTLDKVEPVQGPNFIAERATVTIRSDGKIIATATPSRRKFNRPPMTTSETAIRTNGLRDLYLALGDRDAQTGAYALRVYYNPLVPWIWGGAMVMALGGGISLADRRLRLGVAQARPAAKRVGVSA</sequence>
<accession>A0A0F3ITY1</accession>
<dbReference type="GO" id="GO:0017004">
    <property type="term" value="P:cytochrome complex assembly"/>
    <property type="evidence" value="ECO:0007669"/>
    <property type="project" value="UniProtKB-KW"/>
</dbReference>
<feature type="domain" description="Cytochrome c-type biogenesis protein CcmF C-terminal" evidence="12">
    <location>
        <begin position="315"/>
        <end position="635"/>
    </location>
</feature>
<feature type="transmembrane region" description="Helical" evidence="10">
    <location>
        <begin position="352"/>
        <end position="374"/>
    </location>
</feature>
<dbReference type="NCBIfam" id="TIGR00353">
    <property type="entry name" value="nrfE"/>
    <property type="match status" value="1"/>
</dbReference>
<dbReference type="GO" id="GO:0015232">
    <property type="term" value="F:heme transmembrane transporter activity"/>
    <property type="evidence" value="ECO:0007669"/>
    <property type="project" value="InterPro"/>
</dbReference>
<evidence type="ECO:0000256" key="7">
    <source>
        <dbReference type="ARBA" id="ARBA00022989"/>
    </source>
</evidence>
<comment type="function">
    <text evidence="9">Required for the biogenesis of c-type cytochromes. Possible subunit of a heme lyase.</text>
</comment>
<feature type="transmembrane region" description="Helical" evidence="10">
    <location>
        <begin position="249"/>
        <end position="265"/>
    </location>
</feature>
<evidence type="ECO:0000256" key="4">
    <source>
        <dbReference type="ARBA" id="ARBA00022519"/>
    </source>
</evidence>
<organism evidence="13 14">
    <name type="scientific">Elstera litoralis</name>
    <dbReference type="NCBI Taxonomy" id="552518"/>
    <lineage>
        <taxon>Bacteria</taxon>
        <taxon>Pseudomonadati</taxon>
        <taxon>Pseudomonadota</taxon>
        <taxon>Alphaproteobacteria</taxon>
        <taxon>Rhodospirillales</taxon>
        <taxon>Rhodospirillaceae</taxon>
        <taxon>Elstera</taxon>
    </lineage>
</organism>
<evidence type="ECO:0000256" key="10">
    <source>
        <dbReference type="SAM" id="Phobius"/>
    </source>
</evidence>
<dbReference type="InterPro" id="IPR003567">
    <property type="entry name" value="Cyt_c_biogenesis"/>
</dbReference>
<evidence type="ECO:0000256" key="3">
    <source>
        <dbReference type="ARBA" id="ARBA00022475"/>
    </source>
</evidence>
<dbReference type="PANTHER" id="PTHR43653:SF1">
    <property type="entry name" value="CYTOCHROME C-TYPE BIOGENESIS PROTEIN CCMF"/>
    <property type="match status" value="1"/>
</dbReference>
<feature type="transmembrane region" description="Helical" evidence="10">
    <location>
        <begin position="277"/>
        <end position="305"/>
    </location>
</feature>
<proteinExistence type="inferred from homology"/>
<dbReference type="RefSeq" id="WP_045775334.1">
    <property type="nucleotide sequence ID" value="NZ_LAJY01000168.1"/>
</dbReference>
<feature type="transmembrane region" description="Helical" evidence="10">
    <location>
        <begin position="613"/>
        <end position="633"/>
    </location>
</feature>
<dbReference type="InterPro" id="IPR032523">
    <property type="entry name" value="CcmF_C"/>
</dbReference>
<feature type="transmembrane region" description="Helical" evidence="10">
    <location>
        <begin position="207"/>
        <end position="229"/>
    </location>
</feature>
<evidence type="ECO:0000256" key="8">
    <source>
        <dbReference type="ARBA" id="ARBA00023136"/>
    </source>
</evidence>
<evidence type="ECO:0000313" key="13">
    <source>
        <dbReference type="EMBL" id="KJV10028.1"/>
    </source>
</evidence>
<evidence type="ECO:0000256" key="5">
    <source>
        <dbReference type="ARBA" id="ARBA00022692"/>
    </source>
</evidence>
<feature type="transmembrane region" description="Helical" evidence="10">
    <location>
        <begin position="96"/>
        <end position="113"/>
    </location>
</feature>
<evidence type="ECO:0000256" key="6">
    <source>
        <dbReference type="ARBA" id="ARBA00022748"/>
    </source>
</evidence>
<dbReference type="OrthoDB" id="9761451at2"/>
<keyword evidence="14" id="KW-1185">Reference proteome</keyword>
<dbReference type="EMBL" id="LAJY01000168">
    <property type="protein sequence ID" value="KJV10028.1"/>
    <property type="molecule type" value="Genomic_DNA"/>
</dbReference>
<keyword evidence="5 10" id="KW-0812">Transmembrane</keyword>
<dbReference type="Pfam" id="PF01578">
    <property type="entry name" value="Cytochrom_C_asm"/>
    <property type="match status" value="1"/>
</dbReference>
<keyword evidence="7 10" id="KW-1133">Transmembrane helix</keyword>
<feature type="transmembrane region" description="Helical" evidence="10">
    <location>
        <begin position="125"/>
        <end position="144"/>
    </location>
</feature>
<dbReference type="PRINTS" id="PR01411">
    <property type="entry name" value="CCMFBIOGNSIS"/>
</dbReference>
<feature type="domain" description="Cytochrome c assembly protein" evidence="11">
    <location>
        <begin position="89"/>
        <end position="295"/>
    </location>
</feature>
<dbReference type="InterPro" id="IPR003568">
    <property type="entry name" value="Cyt_c_biogenesis_CcmF"/>
</dbReference>
<feature type="transmembrane region" description="Helical" evidence="10">
    <location>
        <begin position="6"/>
        <end position="27"/>
    </location>
</feature>
<feature type="transmembrane region" description="Helical" evidence="10">
    <location>
        <begin position="489"/>
        <end position="510"/>
    </location>
</feature>
<feature type="transmembrane region" description="Helical" evidence="10">
    <location>
        <begin position="425"/>
        <end position="442"/>
    </location>
</feature>
<evidence type="ECO:0000259" key="11">
    <source>
        <dbReference type="Pfam" id="PF01578"/>
    </source>
</evidence>
<name>A0A0F3ITY1_9PROT</name>
<gene>
    <name evidence="13" type="ORF">VZ95_07690</name>
</gene>
<keyword evidence="3" id="KW-1003">Cell membrane</keyword>
<keyword evidence="8 10" id="KW-0472">Membrane</keyword>
<dbReference type="AlphaFoldDB" id="A0A0F3ITY1"/>
<reference evidence="13 14" key="1">
    <citation type="submission" date="2015-03" db="EMBL/GenBank/DDBJ databases">
        <title>Draft genome sequence of Elstera litoralis.</title>
        <authorList>
            <person name="Rahalkar M.C."/>
            <person name="Dhakephalkar P.K."/>
            <person name="Pore S.D."/>
            <person name="Arora P."/>
            <person name="Kapse N.G."/>
            <person name="Pandit P.S."/>
        </authorList>
    </citation>
    <scope>NUCLEOTIDE SEQUENCE [LARGE SCALE GENOMIC DNA]</scope>
    <source>
        <strain evidence="13 14">Dia-1</strain>
    </source>
</reference>
<dbReference type="Pfam" id="PF16327">
    <property type="entry name" value="CcmF_C"/>
    <property type="match status" value="1"/>
</dbReference>
<comment type="subcellular location">
    <subcellularLocation>
        <location evidence="1">Cell inner membrane</location>
        <topology evidence="1">Multi-pass membrane protein</topology>
    </subcellularLocation>
</comment>
<dbReference type="GO" id="GO:0020037">
    <property type="term" value="F:heme binding"/>
    <property type="evidence" value="ECO:0007669"/>
    <property type="project" value="InterPro"/>
</dbReference>
<dbReference type="PRINTS" id="PR01410">
    <property type="entry name" value="CCBIOGENESIS"/>
</dbReference>
<feature type="transmembrane region" description="Helical" evidence="10">
    <location>
        <begin position="175"/>
        <end position="195"/>
    </location>
</feature>
<dbReference type="InterPro" id="IPR002541">
    <property type="entry name" value="Cyt_c_assembly"/>
</dbReference>
<dbReference type="GO" id="GO:0005886">
    <property type="term" value="C:plasma membrane"/>
    <property type="evidence" value="ECO:0007669"/>
    <property type="project" value="UniProtKB-SubCell"/>
</dbReference>
<dbReference type="PANTHER" id="PTHR43653">
    <property type="entry name" value="CYTOCHROME C ASSEMBLY PROTEIN-RELATED"/>
    <property type="match status" value="1"/>
</dbReference>
<evidence type="ECO:0000256" key="1">
    <source>
        <dbReference type="ARBA" id="ARBA00004429"/>
    </source>
</evidence>
<feature type="transmembrane region" description="Helical" evidence="10">
    <location>
        <begin position="394"/>
        <end position="413"/>
    </location>
</feature>
<comment type="similarity">
    <text evidence="2">Belongs to the CcmF/CycK/Ccl1/NrfE/CcsA family.</text>
</comment>
<dbReference type="PATRIC" id="fig|552518.3.peg.729"/>
<dbReference type="Proteomes" id="UP000033774">
    <property type="component" value="Unassembled WGS sequence"/>
</dbReference>